<dbReference type="EMBL" id="CP118247">
    <property type="protein sequence ID" value="WDR07006.1"/>
    <property type="molecule type" value="Genomic_DNA"/>
</dbReference>
<keyword evidence="3 5" id="KW-0808">Transferase</keyword>
<evidence type="ECO:0000256" key="4">
    <source>
        <dbReference type="SAM" id="Phobius"/>
    </source>
</evidence>
<dbReference type="Pfam" id="PF13641">
    <property type="entry name" value="Glyco_tranf_2_3"/>
    <property type="match status" value="1"/>
</dbReference>
<dbReference type="Gene3D" id="3.90.550.10">
    <property type="entry name" value="Spore Coat Polysaccharide Biosynthesis Protein SpsA, Chain A"/>
    <property type="match status" value="1"/>
</dbReference>
<accession>A0ABY7Z0H6</accession>
<comment type="similarity">
    <text evidence="1">Belongs to the glycosyltransferase 2 family.</text>
</comment>
<organism evidence="5 6">
    <name type="scientific">Devosia rhodophyticola</name>
    <dbReference type="NCBI Taxonomy" id="3026423"/>
    <lineage>
        <taxon>Bacteria</taxon>
        <taxon>Pseudomonadati</taxon>
        <taxon>Pseudomonadota</taxon>
        <taxon>Alphaproteobacteria</taxon>
        <taxon>Hyphomicrobiales</taxon>
        <taxon>Devosiaceae</taxon>
        <taxon>Devosia</taxon>
    </lineage>
</organism>
<feature type="transmembrane region" description="Helical" evidence="4">
    <location>
        <begin position="172"/>
        <end position="191"/>
    </location>
</feature>
<evidence type="ECO:0000313" key="5">
    <source>
        <dbReference type="EMBL" id="WDR07006.1"/>
    </source>
</evidence>
<dbReference type="RefSeq" id="WP_282212519.1">
    <property type="nucleotide sequence ID" value="NZ_CP118247.1"/>
</dbReference>
<dbReference type="Proteomes" id="UP001222118">
    <property type="component" value="Chromosome"/>
</dbReference>
<dbReference type="GO" id="GO:0016757">
    <property type="term" value="F:glycosyltransferase activity"/>
    <property type="evidence" value="ECO:0007669"/>
    <property type="project" value="UniProtKB-KW"/>
</dbReference>
<gene>
    <name evidence="5" type="ORF">PSQ90_06090</name>
</gene>
<evidence type="ECO:0000256" key="2">
    <source>
        <dbReference type="ARBA" id="ARBA00022676"/>
    </source>
</evidence>
<evidence type="ECO:0000313" key="6">
    <source>
        <dbReference type="Proteomes" id="UP001222118"/>
    </source>
</evidence>
<name>A0ABY7Z0H6_9HYPH</name>
<dbReference type="InterPro" id="IPR029044">
    <property type="entry name" value="Nucleotide-diphossugar_trans"/>
</dbReference>
<proteinExistence type="inferred from homology"/>
<evidence type="ECO:0000256" key="3">
    <source>
        <dbReference type="ARBA" id="ARBA00022679"/>
    </source>
</evidence>
<keyword evidence="4" id="KW-1133">Transmembrane helix</keyword>
<dbReference type="PANTHER" id="PTHR43630">
    <property type="entry name" value="POLY-BETA-1,6-N-ACETYL-D-GLUCOSAMINE SYNTHASE"/>
    <property type="match status" value="1"/>
</dbReference>
<sequence length="460" mass="50727">MSQHTDLIRAVLREKCPSHDDALCVLETALSLEQDPLDYCAITLGVGQAPTLERCANWAGLAHFDVVPRQMQGNYAPVRLEALADVRAFKIRLLDRDVLFCAPQFFELARLQLLVQAQPKLARRLCLVPANALRRFLVEASAEHLLTEARQGLARHWPMASANLELTTPARLTFVAGLFATVTLVLISSFFQSAVLFPVVALLLALPAAIRLASVLTYRKPALAHPEQRPPDEELPVYSVLIPLRDEAHMVPQLVAAMLALDYPHARLDIKFVVEARGRDTVDAIQPVLDRPQFTLIEVPHAAPLTKPKALDYALPLARGEFVVVFDAEDTPSPDQLWRTALLFRDNPDVHCIQAELIVDNAAESPLTSLFAGEYAGLFGVQLPALARWRLPIPLGGTSNHFRLSSLRRLGGWDPYNVTEDADLGVRLARSRHRVETLAVGTLEESPPNCTPGWPSGPDG</sequence>
<dbReference type="PANTHER" id="PTHR43630:SF1">
    <property type="entry name" value="POLY-BETA-1,6-N-ACETYL-D-GLUCOSAMINE SYNTHASE"/>
    <property type="match status" value="1"/>
</dbReference>
<keyword evidence="4" id="KW-0812">Transmembrane</keyword>
<reference evidence="5 6" key="1">
    <citation type="submission" date="2023-02" db="EMBL/GenBank/DDBJ databases">
        <title>Devosia chondri sp. nov., isolated from the phycosphere of marine algae.</title>
        <authorList>
            <person name="Kim J.M."/>
            <person name="Lee J.K."/>
            <person name="Choi B.J."/>
            <person name="Bayburt H."/>
            <person name="Jeon C.O."/>
        </authorList>
    </citation>
    <scope>NUCLEOTIDE SEQUENCE [LARGE SCALE GENOMIC DNA]</scope>
    <source>
        <strain evidence="5 6">G2-5</strain>
    </source>
</reference>
<keyword evidence="6" id="KW-1185">Reference proteome</keyword>
<keyword evidence="4" id="KW-0472">Membrane</keyword>
<dbReference type="EC" id="2.4.-.-" evidence="5"/>
<protein>
    <submittedName>
        <fullName evidence="5">Glycosyltransferase</fullName>
        <ecNumber evidence="5">2.4.-.-</ecNumber>
    </submittedName>
</protein>
<dbReference type="SUPFAM" id="SSF53448">
    <property type="entry name" value="Nucleotide-diphospho-sugar transferases"/>
    <property type="match status" value="1"/>
</dbReference>
<evidence type="ECO:0000256" key="1">
    <source>
        <dbReference type="ARBA" id="ARBA00006739"/>
    </source>
</evidence>
<keyword evidence="2 5" id="KW-0328">Glycosyltransferase</keyword>